<reference evidence="1 2" key="1">
    <citation type="submission" date="2024-09" db="EMBL/GenBank/DDBJ databases">
        <authorList>
            <person name="Sun Q."/>
            <person name="Mori K."/>
        </authorList>
    </citation>
    <scope>NUCLEOTIDE SEQUENCE [LARGE SCALE GENOMIC DNA]</scope>
    <source>
        <strain evidence="1 2">NCAIM B.02301</strain>
    </source>
</reference>
<proteinExistence type="predicted"/>
<comment type="caution">
    <text evidence="1">The sequence shown here is derived from an EMBL/GenBank/DDBJ whole genome shotgun (WGS) entry which is preliminary data.</text>
</comment>
<dbReference type="EMBL" id="JBHLTR010000016">
    <property type="protein sequence ID" value="MFC0559648.1"/>
    <property type="molecule type" value="Genomic_DNA"/>
</dbReference>
<organism evidence="1 2">
    <name type="scientific">Halalkalibacter alkalisediminis</name>
    <dbReference type="NCBI Taxonomy" id="935616"/>
    <lineage>
        <taxon>Bacteria</taxon>
        <taxon>Bacillati</taxon>
        <taxon>Bacillota</taxon>
        <taxon>Bacilli</taxon>
        <taxon>Bacillales</taxon>
        <taxon>Bacillaceae</taxon>
        <taxon>Halalkalibacter</taxon>
    </lineage>
</organism>
<gene>
    <name evidence="1" type="ORF">ACFFH4_11385</name>
</gene>
<evidence type="ECO:0000313" key="2">
    <source>
        <dbReference type="Proteomes" id="UP001589833"/>
    </source>
</evidence>
<evidence type="ECO:0000313" key="1">
    <source>
        <dbReference type="EMBL" id="MFC0559648.1"/>
    </source>
</evidence>
<protein>
    <submittedName>
        <fullName evidence="1">Uncharacterized protein</fullName>
    </submittedName>
</protein>
<dbReference type="Proteomes" id="UP001589833">
    <property type="component" value="Unassembled WGS sequence"/>
</dbReference>
<keyword evidence="2" id="KW-1185">Reference proteome</keyword>
<accession>A0ABV6NFW5</accession>
<dbReference type="RefSeq" id="WP_273845793.1">
    <property type="nucleotide sequence ID" value="NZ_JAQQWT010000014.1"/>
</dbReference>
<sequence>MRNILIIVGLLATLLLMPFSTYQVESVDARSFVYLNSLDSCTFMIEMNQPYFPSIIKSIVIENNNVLVDITVYMNEFLRSFIATLKTNFNLLTIKYQSTFMVSSFV</sequence>
<name>A0ABV6NFW5_9BACI</name>